<dbReference type="AlphaFoldDB" id="A0A8S0V0B2"/>
<keyword evidence="1" id="KW-0812">Transmembrane</keyword>
<proteinExistence type="predicted"/>
<evidence type="ECO:0000313" key="3">
    <source>
        <dbReference type="Proteomes" id="UP000594638"/>
    </source>
</evidence>
<sequence>MDESSFLAKLIFLEVFYCPDRQKLQKLALSVSDSVVGFDQIQVNIGSVRLAVQFLVGFGDVFWVSALCFGPAGFSFLGIPVGRIVQSLSLHDDDALKEKSSCIERVDPNQPLPSSSPVPITPSFTGASTYGVVTIDLCERLLQSVLFIFVRDRDEGKGGLDEVVVLIVDSCGCSGTVVVAIVSGDYALWCAAAVMVEMGGVGGRGVCSGGGVSVMCLGCINCGYRGGDVPTVVGIVVLAVVTRGGFCGILWLWQGVMVVAV</sequence>
<organism evidence="2 3">
    <name type="scientific">Olea europaea subsp. europaea</name>
    <dbReference type="NCBI Taxonomy" id="158383"/>
    <lineage>
        <taxon>Eukaryota</taxon>
        <taxon>Viridiplantae</taxon>
        <taxon>Streptophyta</taxon>
        <taxon>Embryophyta</taxon>
        <taxon>Tracheophyta</taxon>
        <taxon>Spermatophyta</taxon>
        <taxon>Magnoliopsida</taxon>
        <taxon>eudicotyledons</taxon>
        <taxon>Gunneridae</taxon>
        <taxon>Pentapetalae</taxon>
        <taxon>asterids</taxon>
        <taxon>lamiids</taxon>
        <taxon>Lamiales</taxon>
        <taxon>Oleaceae</taxon>
        <taxon>Oleeae</taxon>
        <taxon>Olea</taxon>
    </lineage>
</organism>
<evidence type="ECO:0000313" key="2">
    <source>
        <dbReference type="EMBL" id="CAA3026729.1"/>
    </source>
</evidence>
<keyword evidence="1" id="KW-1133">Transmembrane helix</keyword>
<dbReference type="EMBL" id="CACTIH010009176">
    <property type="protein sequence ID" value="CAA3026729.1"/>
    <property type="molecule type" value="Genomic_DNA"/>
</dbReference>
<keyword evidence="1" id="KW-0472">Membrane</keyword>
<reference evidence="2 3" key="1">
    <citation type="submission" date="2019-12" db="EMBL/GenBank/DDBJ databases">
        <authorList>
            <person name="Alioto T."/>
            <person name="Alioto T."/>
            <person name="Gomez Garrido J."/>
        </authorList>
    </citation>
    <scope>NUCLEOTIDE SEQUENCE [LARGE SCALE GENOMIC DNA]</scope>
</reference>
<keyword evidence="3" id="KW-1185">Reference proteome</keyword>
<protein>
    <submittedName>
        <fullName evidence="2">Uncharacterized protein</fullName>
    </submittedName>
</protein>
<comment type="caution">
    <text evidence="2">The sequence shown here is derived from an EMBL/GenBank/DDBJ whole genome shotgun (WGS) entry which is preliminary data.</text>
</comment>
<accession>A0A8S0V0B2</accession>
<dbReference type="Gramene" id="OE9A092427T1">
    <property type="protein sequence ID" value="OE9A092427C1"/>
    <property type="gene ID" value="OE9A092427"/>
</dbReference>
<dbReference type="Proteomes" id="UP000594638">
    <property type="component" value="Unassembled WGS sequence"/>
</dbReference>
<feature type="transmembrane region" description="Helical" evidence="1">
    <location>
        <begin position="61"/>
        <end position="81"/>
    </location>
</feature>
<name>A0A8S0V0B2_OLEEU</name>
<evidence type="ECO:0000256" key="1">
    <source>
        <dbReference type="SAM" id="Phobius"/>
    </source>
</evidence>
<gene>
    <name evidence="2" type="ORF">OLEA9_A092427</name>
</gene>
<feature type="transmembrane region" description="Helical" evidence="1">
    <location>
        <begin position="232"/>
        <end position="253"/>
    </location>
</feature>